<organism evidence="3 4">
    <name type="scientific">Pseudarthrobacter polychromogenes</name>
    <dbReference type="NCBI Taxonomy" id="1676"/>
    <lineage>
        <taxon>Bacteria</taxon>
        <taxon>Bacillati</taxon>
        <taxon>Actinomycetota</taxon>
        <taxon>Actinomycetes</taxon>
        <taxon>Micrococcales</taxon>
        <taxon>Micrococcaceae</taxon>
        <taxon>Pseudarthrobacter</taxon>
    </lineage>
</organism>
<gene>
    <name evidence="3" type="ORF">GCM10011577_09290</name>
</gene>
<evidence type="ECO:0008006" key="5">
    <source>
        <dbReference type="Google" id="ProtNLM"/>
    </source>
</evidence>
<dbReference type="Proteomes" id="UP000596938">
    <property type="component" value="Unassembled WGS sequence"/>
</dbReference>
<evidence type="ECO:0000256" key="1">
    <source>
        <dbReference type="SAM" id="MobiDB-lite"/>
    </source>
</evidence>
<reference evidence="4" key="1">
    <citation type="journal article" date="2019" name="Int. J. Syst. Evol. Microbiol.">
        <title>The Global Catalogue of Microorganisms (GCM) 10K type strain sequencing project: providing services to taxonomists for standard genome sequencing and annotation.</title>
        <authorList>
            <consortium name="The Broad Institute Genomics Platform"/>
            <consortium name="The Broad Institute Genome Sequencing Center for Infectious Disease"/>
            <person name="Wu L."/>
            <person name="Ma J."/>
        </authorList>
    </citation>
    <scope>NUCLEOTIDE SEQUENCE [LARGE SCALE GENOMIC DNA]</scope>
    <source>
        <strain evidence="4">CGMCC 1.1927</strain>
    </source>
</reference>
<feature type="signal peptide" evidence="2">
    <location>
        <begin position="1"/>
        <end position="30"/>
    </location>
</feature>
<feature type="chain" id="PRO_5046456348" description="DUF5666 domain-containing protein" evidence="2">
    <location>
        <begin position="31"/>
        <end position="207"/>
    </location>
</feature>
<proteinExistence type="predicted"/>
<feature type="compositionally biased region" description="Pro residues" evidence="1">
    <location>
        <begin position="36"/>
        <end position="45"/>
    </location>
</feature>
<evidence type="ECO:0000313" key="4">
    <source>
        <dbReference type="Proteomes" id="UP000596938"/>
    </source>
</evidence>
<comment type="caution">
    <text evidence="3">The sequence shown here is derived from an EMBL/GenBank/DDBJ whole genome shotgun (WGS) entry which is preliminary data.</text>
</comment>
<protein>
    <recommendedName>
        <fullName evidence="5">DUF5666 domain-containing protein</fullName>
    </recommendedName>
</protein>
<accession>A0ABQ1XBR6</accession>
<feature type="compositionally biased region" description="Basic and acidic residues" evidence="1">
    <location>
        <begin position="142"/>
        <end position="156"/>
    </location>
</feature>
<feature type="compositionally biased region" description="Gly residues" evidence="1">
    <location>
        <begin position="190"/>
        <end position="200"/>
    </location>
</feature>
<dbReference type="RefSeq" id="WP_188809288.1">
    <property type="nucleotide sequence ID" value="NZ_BAAAWV010000001.1"/>
</dbReference>
<dbReference type="EMBL" id="BMKU01000002">
    <property type="protein sequence ID" value="GGG89127.1"/>
    <property type="molecule type" value="Genomic_DNA"/>
</dbReference>
<evidence type="ECO:0000313" key="3">
    <source>
        <dbReference type="EMBL" id="GGG89127.1"/>
    </source>
</evidence>
<feature type="region of interest" description="Disordered" evidence="1">
    <location>
        <begin position="31"/>
        <end position="110"/>
    </location>
</feature>
<name>A0ABQ1XBR6_9MICC</name>
<feature type="compositionally biased region" description="Basic and acidic residues" evidence="1">
    <location>
        <begin position="60"/>
        <end position="90"/>
    </location>
</feature>
<feature type="compositionally biased region" description="Low complexity" evidence="1">
    <location>
        <begin position="46"/>
        <end position="55"/>
    </location>
</feature>
<evidence type="ECO:0000256" key="2">
    <source>
        <dbReference type="SAM" id="SignalP"/>
    </source>
</evidence>
<keyword evidence="2" id="KW-0732">Signal</keyword>
<sequence length="207" mass="21066">MSVRKPLGFRKAALGGAVALVLTGTGVAFAWASNETPPPAPPSSSPPGKSGNAPGQDSAPGRDKAPGHNKPDKAQRPQHLHGESVAKKADGTFQTEVTQRGAVESVSDTSITVRSEDGYSQAYTIDASTRITQVASPPADGSEAKDDGGKRPKRADGTIADIAAGDEVRISGVKDGDAVTAERIVEGAGEDPGLGLGRGHGQGREPK</sequence>
<feature type="region of interest" description="Disordered" evidence="1">
    <location>
        <begin position="127"/>
        <end position="162"/>
    </location>
</feature>
<feature type="region of interest" description="Disordered" evidence="1">
    <location>
        <begin position="184"/>
        <end position="207"/>
    </location>
</feature>
<keyword evidence="4" id="KW-1185">Reference proteome</keyword>